<evidence type="ECO:0000256" key="1">
    <source>
        <dbReference type="SAM" id="Phobius"/>
    </source>
</evidence>
<dbReference type="OrthoDB" id="48757at2759"/>
<dbReference type="InParanoid" id="A0A1E7ELI7"/>
<dbReference type="AlphaFoldDB" id="A0A1E7ELI7"/>
<keyword evidence="3" id="KW-1185">Reference proteome</keyword>
<evidence type="ECO:0000313" key="2">
    <source>
        <dbReference type="EMBL" id="OEU06727.1"/>
    </source>
</evidence>
<gene>
    <name evidence="2" type="ORF">FRACYDRAFT_265632</name>
</gene>
<feature type="transmembrane region" description="Helical" evidence="1">
    <location>
        <begin position="21"/>
        <end position="40"/>
    </location>
</feature>
<evidence type="ECO:0000313" key="3">
    <source>
        <dbReference type="Proteomes" id="UP000095751"/>
    </source>
</evidence>
<dbReference type="EMBL" id="KV784401">
    <property type="protein sequence ID" value="OEU06727.1"/>
    <property type="molecule type" value="Genomic_DNA"/>
</dbReference>
<organism evidence="2 3">
    <name type="scientific">Fragilariopsis cylindrus CCMP1102</name>
    <dbReference type="NCBI Taxonomy" id="635003"/>
    <lineage>
        <taxon>Eukaryota</taxon>
        <taxon>Sar</taxon>
        <taxon>Stramenopiles</taxon>
        <taxon>Ochrophyta</taxon>
        <taxon>Bacillariophyta</taxon>
        <taxon>Bacillariophyceae</taxon>
        <taxon>Bacillariophycidae</taxon>
        <taxon>Bacillariales</taxon>
        <taxon>Bacillariaceae</taxon>
        <taxon>Fragilariopsis</taxon>
    </lineage>
</organism>
<keyword evidence="1" id="KW-0472">Membrane</keyword>
<dbReference type="Proteomes" id="UP000095751">
    <property type="component" value="Unassembled WGS sequence"/>
</dbReference>
<accession>A0A1E7ELI7</accession>
<keyword evidence="1" id="KW-1133">Transmembrane helix</keyword>
<keyword evidence="1" id="KW-0812">Transmembrane</keyword>
<reference evidence="2 3" key="1">
    <citation type="submission" date="2016-09" db="EMBL/GenBank/DDBJ databases">
        <title>Extensive genetic diversity and differential bi-allelic expression allows diatom success in the polar Southern Ocean.</title>
        <authorList>
            <consortium name="DOE Joint Genome Institute"/>
            <person name="Mock T."/>
            <person name="Otillar R.P."/>
            <person name="Strauss J."/>
            <person name="Dupont C."/>
            <person name="Frickenhaus S."/>
            <person name="Maumus F."/>
            <person name="Mcmullan M."/>
            <person name="Sanges R."/>
            <person name="Schmutz J."/>
            <person name="Toseland A."/>
            <person name="Valas R."/>
            <person name="Veluchamy A."/>
            <person name="Ward B.J."/>
            <person name="Allen A."/>
            <person name="Barry K."/>
            <person name="Falciatore A."/>
            <person name="Ferrante M."/>
            <person name="Fortunato A.E."/>
            <person name="Gloeckner G."/>
            <person name="Gruber A."/>
            <person name="Hipkin R."/>
            <person name="Janech M."/>
            <person name="Kroth P."/>
            <person name="Leese F."/>
            <person name="Lindquist E."/>
            <person name="Lyon B.R."/>
            <person name="Martin J."/>
            <person name="Mayer C."/>
            <person name="Parker M."/>
            <person name="Quesneville H."/>
            <person name="Raymond J."/>
            <person name="Uhlig C."/>
            <person name="Valentin K.U."/>
            <person name="Worden A.Z."/>
            <person name="Armbrust E.V."/>
            <person name="Bowler C."/>
            <person name="Green B."/>
            <person name="Moulton V."/>
            <person name="Van Oosterhout C."/>
            <person name="Grigoriev I."/>
        </authorList>
    </citation>
    <scope>NUCLEOTIDE SEQUENCE [LARGE SCALE GENOMIC DNA]</scope>
    <source>
        <strain evidence="2 3">CCMP1102</strain>
    </source>
</reference>
<proteinExistence type="predicted"/>
<name>A0A1E7ELI7_9STRA</name>
<dbReference type="KEGG" id="fcy:FRACYDRAFT_265632"/>
<sequence length="398" mass="46879">MVPFKYARNRRIHTKKIPRSIIRYPLYACCVLLFVTAAVLNTVRMFRFVGIRNRINNDNDNDIPMQIQTQQLNVDNGRRNIERAIFYNIFIPKDDQSKKEYALQIVDEQLQYYNAASDFIRTNVPIYYTLIGDTNSTKDVEELICAMAGPNNCHLLRTTENGDEGLTLESLYDYCSRNHNSQVTYLHNKGSFHPSQQNTAMRRMMTKSIFSDEWNTWTATCSYVKDLIHPLQFSKKMDEMIEYSLQIKDDAIFPMPHPKFATRPHDYGLKRFSFEYWVGSHPRLKPCDVFPDRAYKYGFLGLGDGNDNDNNSDKVSNWMPKLQQVPWISLDGFWHWSFTEWMCGRGRLSQYKFLYGMYPDTDSFIWIYYSKPLKVSFKNLYSLFDRGCPVPINKLDYL</sequence>
<protein>
    <submittedName>
        <fullName evidence="2">Uncharacterized protein</fullName>
    </submittedName>
</protein>